<reference evidence="12 13" key="1">
    <citation type="journal article" date="2020" name="Mol. Biol. Evol.">
        <title>Distinct Expression and Methylation Patterns for Genes with Different Fates following a Single Whole-Genome Duplication in Flowering Plants.</title>
        <authorList>
            <person name="Shi T."/>
            <person name="Rahmani R.S."/>
            <person name="Gugger P.F."/>
            <person name="Wang M."/>
            <person name="Li H."/>
            <person name="Zhang Y."/>
            <person name="Li Z."/>
            <person name="Wang Q."/>
            <person name="Van de Peer Y."/>
            <person name="Marchal K."/>
            <person name="Chen J."/>
        </authorList>
    </citation>
    <scope>NUCLEOTIDE SEQUENCE [LARGE SCALE GENOMIC DNA]</scope>
    <source>
        <tissue evidence="12">Leaf</tissue>
    </source>
</reference>
<evidence type="ECO:0000313" key="12">
    <source>
        <dbReference type="EMBL" id="DAD48979.1"/>
    </source>
</evidence>
<dbReference type="GO" id="GO:0006355">
    <property type="term" value="P:regulation of DNA-templated transcription"/>
    <property type="evidence" value="ECO:0007669"/>
    <property type="project" value="InterPro"/>
</dbReference>
<name>A0A823A0Z1_NELNU</name>
<keyword evidence="7" id="KW-0539">Nucleus</keyword>
<dbReference type="GO" id="GO:0005634">
    <property type="term" value="C:nucleus"/>
    <property type="evidence" value="ECO:0007669"/>
    <property type="project" value="UniProtKB-SubCell"/>
</dbReference>
<sequence>MNPIYLNPSPSFFPIAPIEPSDDEDQHLQFFRPPSQAVAYSLSSSIFSNSSAQEGGGHDRERQEAVNGGPSDHQYFPDDPPPPTVEDDINSGLELSNSKQRENRGGSQGNMGSVRWMSSKMRLMRKMKNSDRVGMDKPVNTNMHKFQQDHHHRSPSPWEMDTSSNSSSNNANNTVRVCSDCNTTKTPLWRSGPRGPKSLCNACGIRQRKARRAMAAANGTLLPTEASSMKNKVHHKEKRSSETGYVQQYKKRCKLATSPRSMKKVCFEDFTINLSKNSSFHRVFPQDEKEAAILLMALSCGLVHATAEQTCVE</sequence>
<evidence type="ECO:0000313" key="13">
    <source>
        <dbReference type="Proteomes" id="UP000607653"/>
    </source>
</evidence>
<keyword evidence="13" id="KW-1185">Reference proteome</keyword>
<gene>
    <name evidence="12" type="ORF">HUJ06_018916</name>
</gene>
<dbReference type="CDD" id="cd00202">
    <property type="entry name" value="ZnF_GATA"/>
    <property type="match status" value="1"/>
</dbReference>
<dbReference type="PANTHER" id="PTHR47255:SF4">
    <property type="entry name" value="GATA ZINC FINGER DOMAIN-CONTAINING PROTEIN 12"/>
    <property type="match status" value="1"/>
</dbReference>
<dbReference type="EMBL" id="DUZY01000008">
    <property type="protein sequence ID" value="DAD48979.1"/>
    <property type="molecule type" value="Genomic_DNA"/>
</dbReference>
<evidence type="ECO:0000256" key="4">
    <source>
        <dbReference type="ARBA" id="ARBA00022833"/>
    </source>
</evidence>
<comment type="caution">
    <text evidence="12">The sequence shown here is derived from an EMBL/GenBank/DDBJ whole genome shotgun (WGS) entry which is preliminary data.</text>
</comment>
<dbReference type="GO" id="GO:0043565">
    <property type="term" value="F:sequence-specific DNA binding"/>
    <property type="evidence" value="ECO:0007669"/>
    <property type="project" value="InterPro"/>
</dbReference>
<comment type="similarity">
    <text evidence="8">Belongs to the type IV zinc-finger family. Class B subfamily.</text>
</comment>
<dbReference type="SUPFAM" id="SSF57716">
    <property type="entry name" value="Glucocorticoid receptor-like (DNA-binding domain)"/>
    <property type="match status" value="1"/>
</dbReference>
<dbReference type="PROSITE" id="PS00344">
    <property type="entry name" value="GATA_ZN_FINGER_1"/>
    <property type="match status" value="1"/>
</dbReference>
<protein>
    <recommendedName>
        <fullName evidence="11">GATA-type domain-containing protein</fullName>
    </recommendedName>
</protein>
<keyword evidence="4" id="KW-0862">Zinc</keyword>
<accession>A0A823A0Z1</accession>
<dbReference type="Gene3D" id="3.30.50.10">
    <property type="entry name" value="Erythroid Transcription Factor GATA-1, subunit A"/>
    <property type="match status" value="1"/>
</dbReference>
<evidence type="ECO:0000256" key="3">
    <source>
        <dbReference type="ARBA" id="ARBA00022771"/>
    </source>
</evidence>
<evidence type="ECO:0000256" key="8">
    <source>
        <dbReference type="ARBA" id="ARBA00024019"/>
    </source>
</evidence>
<keyword evidence="2" id="KW-0479">Metal-binding</keyword>
<dbReference type="PROSITE" id="PS50114">
    <property type="entry name" value="GATA_ZN_FINGER_2"/>
    <property type="match status" value="1"/>
</dbReference>
<dbReference type="PANTHER" id="PTHR47255">
    <property type="entry name" value="GATA TRANSCRIPTION FACTOR 22-RELATED"/>
    <property type="match status" value="1"/>
</dbReference>
<evidence type="ECO:0000256" key="5">
    <source>
        <dbReference type="ARBA" id="ARBA00023015"/>
    </source>
</evidence>
<evidence type="ECO:0000256" key="1">
    <source>
        <dbReference type="ARBA" id="ARBA00004123"/>
    </source>
</evidence>
<evidence type="ECO:0000259" key="11">
    <source>
        <dbReference type="PROSITE" id="PS50114"/>
    </source>
</evidence>
<dbReference type="FunFam" id="3.30.50.10:FF:000055">
    <property type="entry name" value="GATA transcription factor 21"/>
    <property type="match status" value="1"/>
</dbReference>
<organism evidence="12 13">
    <name type="scientific">Nelumbo nucifera</name>
    <name type="common">Sacred lotus</name>
    <dbReference type="NCBI Taxonomy" id="4432"/>
    <lineage>
        <taxon>Eukaryota</taxon>
        <taxon>Viridiplantae</taxon>
        <taxon>Streptophyta</taxon>
        <taxon>Embryophyta</taxon>
        <taxon>Tracheophyta</taxon>
        <taxon>Spermatophyta</taxon>
        <taxon>Magnoliopsida</taxon>
        <taxon>Proteales</taxon>
        <taxon>Nelumbonaceae</taxon>
        <taxon>Nelumbo</taxon>
    </lineage>
</organism>
<keyword evidence="3 9" id="KW-0863">Zinc-finger</keyword>
<dbReference type="GO" id="GO:0008270">
    <property type="term" value="F:zinc ion binding"/>
    <property type="evidence" value="ECO:0007669"/>
    <property type="project" value="UniProtKB-KW"/>
</dbReference>
<dbReference type="SMART" id="SM00401">
    <property type="entry name" value="ZnF_GATA"/>
    <property type="match status" value="1"/>
</dbReference>
<dbReference type="AlphaFoldDB" id="A0A823A0Z1"/>
<feature type="region of interest" description="Disordered" evidence="10">
    <location>
        <begin position="48"/>
        <end position="118"/>
    </location>
</feature>
<dbReference type="InterPro" id="IPR013088">
    <property type="entry name" value="Znf_NHR/GATA"/>
</dbReference>
<evidence type="ECO:0000256" key="9">
    <source>
        <dbReference type="PROSITE-ProRule" id="PRU00094"/>
    </source>
</evidence>
<feature type="region of interest" description="Disordered" evidence="10">
    <location>
        <begin position="147"/>
        <end position="171"/>
    </location>
</feature>
<feature type="domain" description="GATA-type" evidence="11">
    <location>
        <begin position="172"/>
        <end position="208"/>
    </location>
</feature>
<evidence type="ECO:0000256" key="6">
    <source>
        <dbReference type="ARBA" id="ARBA00023163"/>
    </source>
</evidence>
<evidence type="ECO:0000256" key="2">
    <source>
        <dbReference type="ARBA" id="ARBA00022723"/>
    </source>
</evidence>
<proteinExistence type="inferred from homology"/>
<dbReference type="InterPro" id="IPR000679">
    <property type="entry name" value="Znf_GATA"/>
</dbReference>
<dbReference type="InterPro" id="IPR052138">
    <property type="entry name" value="GATA_ZnFinger_Domain"/>
</dbReference>
<dbReference type="Proteomes" id="UP000607653">
    <property type="component" value="Unassembled WGS sequence"/>
</dbReference>
<comment type="subcellular location">
    <subcellularLocation>
        <location evidence="1">Nucleus</location>
    </subcellularLocation>
</comment>
<keyword evidence="5" id="KW-0805">Transcription regulation</keyword>
<evidence type="ECO:0000256" key="7">
    <source>
        <dbReference type="ARBA" id="ARBA00023242"/>
    </source>
</evidence>
<keyword evidence="6" id="KW-0804">Transcription</keyword>
<evidence type="ECO:0000256" key="10">
    <source>
        <dbReference type="SAM" id="MobiDB-lite"/>
    </source>
</evidence>
<dbReference type="Pfam" id="PF00320">
    <property type="entry name" value="GATA"/>
    <property type="match status" value="1"/>
</dbReference>